<proteinExistence type="predicted"/>
<name>A0A026W406_OOCBI</name>
<dbReference type="AlphaFoldDB" id="A0A026W406"/>
<feature type="region of interest" description="Disordered" evidence="1">
    <location>
        <begin position="62"/>
        <end position="103"/>
    </location>
</feature>
<feature type="compositionally biased region" description="Basic residues" evidence="1">
    <location>
        <begin position="77"/>
        <end position="86"/>
    </location>
</feature>
<feature type="non-terminal residue" evidence="2">
    <location>
        <position position="1"/>
    </location>
</feature>
<feature type="compositionally biased region" description="Polar residues" evidence="1">
    <location>
        <begin position="64"/>
        <end position="74"/>
    </location>
</feature>
<dbReference type="EMBL" id="KK107447">
    <property type="protein sequence ID" value="EZA50787.1"/>
    <property type="molecule type" value="Genomic_DNA"/>
</dbReference>
<evidence type="ECO:0000256" key="1">
    <source>
        <dbReference type="SAM" id="MobiDB-lite"/>
    </source>
</evidence>
<protein>
    <submittedName>
        <fullName evidence="2">Uncharacterized protein</fullName>
    </submittedName>
</protein>
<evidence type="ECO:0000313" key="3">
    <source>
        <dbReference type="Proteomes" id="UP000053097"/>
    </source>
</evidence>
<reference evidence="2 3" key="1">
    <citation type="journal article" date="2014" name="Curr. Biol.">
        <title>The genome of the clonal raider ant Cerapachys biroi.</title>
        <authorList>
            <person name="Oxley P.R."/>
            <person name="Ji L."/>
            <person name="Fetter-Pruneda I."/>
            <person name="McKenzie S.K."/>
            <person name="Li C."/>
            <person name="Hu H."/>
            <person name="Zhang G."/>
            <person name="Kronauer D.J."/>
        </authorList>
    </citation>
    <scope>NUCLEOTIDE SEQUENCE [LARGE SCALE GENOMIC DNA]</scope>
</reference>
<dbReference type="Proteomes" id="UP000053097">
    <property type="component" value="Unassembled WGS sequence"/>
</dbReference>
<evidence type="ECO:0000313" key="2">
    <source>
        <dbReference type="EMBL" id="EZA50787.1"/>
    </source>
</evidence>
<accession>A0A026W406</accession>
<gene>
    <name evidence="2" type="ORF">X777_10837</name>
</gene>
<organism evidence="2 3">
    <name type="scientific">Ooceraea biroi</name>
    <name type="common">Clonal raider ant</name>
    <name type="synonym">Cerapachys biroi</name>
    <dbReference type="NCBI Taxonomy" id="2015173"/>
    <lineage>
        <taxon>Eukaryota</taxon>
        <taxon>Metazoa</taxon>
        <taxon>Ecdysozoa</taxon>
        <taxon>Arthropoda</taxon>
        <taxon>Hexapoda</taxon>
        <taxon>Insecta</taxon>
        <taxon>Pterygota</taxon>
        <taxon>Neoptera</taxon>
        <taxon>Endopterygota</taxon>
        <taxon>Hymenoptera</taxon>
        <taxon>Apocrita</taxon>
        <taxon>Aculeata</taxon>
        <taxon>Formicoidea</taxon>
        <taxon>Formicidae</taxon>
        <taxon>Dorylinae</taxon>
        <taxon>Ooceraea</taxon>
    </lineage>
</organism>
<keyword evidence="3" id="KW-1185">Reference proteome</keyword>
<feature type="compositionally biased region" description="Basic and acidic residues" evidence="1">
    <location>
        <begin position="87"/>
        <end position="102"/>
    </location>
</feature>
<sequence length="206" mass="23405">RVTSIAMLRALSRFFAPKCPEGRRRLDLKVPVQGSALKYGGRGLANSVLGFHVVRRGFSAPWGLSNTRANSSQSIKERKRRKRRGEKRNERNNKSKRSERGGRLSVIARRKKAEEQEKANARVQPVNLRSRISIPPDVPLRTVCEIAAEWKAPAKRYRVETNTPFGTPARPKPNEIIKLHPRETLITLRNLAQLVNAAHPILMIKR</sequence>